<dbReference type="FunFam" id="1.10.10.10:FF:000001">
    <property type="entry name" value="LysR family transcriptional regulator"/>
    <property type="match status" value="1"/>
</dbReference>
<evidence type="ECO:0000256" key="4">
    <source>
        <dbReference type="ARBA" id="ARBA00023163"/>
    </source>
</evidence>
<evidence type="ECO:0000256" key="2">
    <source>
        <dbReference type="ARBA" id="ARBA00023015"/>
    </source>
</evidence>
<dbReference type="SUPFAM" id="SSF46785">
    <property type="entry name" value="Winged helix' DNA-binding domain"/>
    <property type="match status" value="1"/>
</dbReference>
<dbReference type="PRINTS" id="PR00039">
    <property type="entry name" value="HTHLYSR"/>
</dbReference>
<reference evidence="6 7" key="1">
    <citation type="submission" date="2019-03" db="EMBL/GenBank/DDBJ databases">
        <title>Genomic Encyclopedia of Archaeal and Bacterial Type Strains, Phase II (KMG-II): from individual species to whole genera.</title>
        <authorList>
            <person name="Goeker M."/>
        </authorList>
    </citation>
    <scope>NUCLEOTIDE SEQUENCE [LARGE SCALE GENOMIC DNA]</scope>
    <source>
        <strain evidence="6 7">DSM 24323</strain>
    </source>
</reference>
<dbReference type="Pfam" id="PF00126">
    <property type="entry name" value="HTH_1"/>
    <property type="match status" value="1"/>
</dbReference>
<dbReference type="Gene3D" id="3.40.190.10">
    <property type="entry name" value="Periplasmic binding protein-like II"/>
    <property type="match status" value="2"/>
</dbReference>
<dbReference type="PANTHER" id="PTHR30346">
    <property type="entry name" value="TRANSCRIPTIONAL DUAL REGULATOR HCAR-RELATED"/>
    <property type="match status" value="1"/>
</dbReference>
<organism evidence="6 7">
    <name type="scientific">Naumannella halotolerans</name>
    <dbReference type="NCBI Taxonomy" id="993414"/>
    <lineage>
        <taxon>Bacteria</taxon>
        <taxon>Bacillati</taxon>
        <taxon>Actinomycetota</taxon>
        <taxon>Actinomycetes</taxon>
        <taxon>Propionibacteriales</taxon>
        <taxon>Propionibacteriaceae</taxon>
        <taxon>Naumannella</taxon>
    </lineage>
</organism>
<dbReference type="Proteomes" id="UP000295371">
    <property type="component" value="Unassembled WGS sequence"/>
</dbReference>
<feature type="domain" description="HTH lysR-type" evidence="5">
    <location>
        <begin position="5"/>
        <end position="63"/>
    </location>
</feature>
<dbReference type="PROSITE" id="PS50931">
    <property type="entry name" value="HTH_LYSR"/>
    <property type="match status" value="1"/>
</dbReference>
<gene>
    <name evidence="6" type="ORF">CLV29_2870</name>
</gene>
<dbReference type="Gene3D" id="1.10.10.10">
    <property type="entry name" value="Winged helix-like DNA-binding domain superfamily/Winged helix DNA-binding domain"/>
    <property type="match status" value="1"/>
</dbReference>
<keyword evidence="7" id="KW-1185">Reference proteome</keyword>
<comment type="caution">
    <text evidence="6">The sequence shown here is derived from an EMBL/GenBank/DDBJ whole genome shotgun (WGS) entry which is preliminary data.</text>
</comment>
<sequence length="305" mass="34200">MPRPFTLIQLRYFQAVARAQSITTAAARLEVSQSTVSTAMAELERALGVELFIRRRNRSVVLSPMGRRLWSNIDIFLEQADALYETAQGIRDDEVSGLLRIAVFSPIAPFRAPEIVAAYEHRFPRVRLEVGEGDLAELQELLMSGDCELALAYDLDLPAGFDRTVVARIPPHVLVPHDHPAARAGKPVRLTDFDDEPLIALGLPHSREYYERLFAQLGMEPKVRHRFRNYETVRAFVAAGHGWTVLNQRVPSIGGATQPVALEIVEELPPVEVVLARPAGVTLTRRAERFVEVCAELYADRWPAY</sequence>
<dbReference type="InterPro" id="IPR036388">
    <property type="entry name" value="WH-like_DNA-bd_sf"/>
</dbReference>
<dbReference type="GO" id="GO:0003700">
    <property type="term" value="F:DNA-binding transcription factor activity"/>
    <property type="evidence" value="ECO:0007669"/>
    <property type="project" value="InterPro"/>
</dbReference>
<dbReference type="GO" id="GO:0032993">
    <property type="term" value="C:protein-DNA complex"/>
    <property type="evidence" value="ECO:0007669"/>
    <property type="project" value="TreeGrafter"/>
</dbReference>
<keyword evidence="2" id="KW-0805">Transcription regulation</keyword>
<name>A0A4R7J0T9_9ACTN</name>
<evidence type="ECO:0000256" key="1">
    <source>
        <dbReference type="ARBA" id="ARBA00009437"/>
    </source>
</evidence>
<comment type="similarity">
    <text evidence="1">Belongs to the LysR transcriptional regulatory family.</text>
</comment>
<evidence type="ECO:0000259" key="5">
    <source>
        <dbReference type="PROSITE" id="PS50931"/>
    </source>
</evidence>
<protein>
    <submittedName>
        <fullName evidence="6">DNA-binding transcriptional LysR family regulator</fullName>
    </submittedName>
</protein>
<dbReference type="OrthoDB" id="3461141at2"/>
<dbReference type="EMBL" id="SOAW01000003">
    <property type="protein sequence ID" value="TDT29849.1"/>
    <property type="molecule type" value="Genomic_DNA"/>
</dbReference>
<dbReference type="InterPro" id="IPR005119">
    <property type="entry name" value="LysR_subst-bd"/>
</dbReference>
<dbReference type="Pfam" id="PF03466">
    <property type="entry name" value="LysR_substrate"/>
    <property type="match status" value="1"/>
</dbReference>
<keyword evidence="3 6" id="KW-0238">DNA-binding</keyword>
<dbReference type="InterPro" id="IPR000847">
    <property type="entry name" value="LysR_HTH_N"/>
</dbReference>
<dbReference type="GO" id="GO:0003677">
    <property type="term" value="F:DNA binding"/>
    <property type="evidence" value="ECO:0007669"/>
    <property type="project" value="UniProtKB-KW"/>
</dbReference>
<evidence type="ECO:0000256" key="3">
    <source>
        <dbReference type="ARBA" id="ARBA00023125"/>
    </source>
</evidence>
<proteinExistence type="inferred from homology"/>
<dbReference type="SUPFAM" id="SSF53850">
    <property type="entry name" value="Periplasmic binding protein-like II"/>
    <property type="match status" value="1"/>
</dbReference>
<accession>A0A4R7J0T9</accession>
<dbReference type="AlphaFoldDB" id="A0A4R7J0T9"/>
<evidence type="ECO:0000313" key="7">
    <source>
        <dbReference type="Proteomes" id="UP000295371"/>
    </source>
</evidence>
<dbReference type="InterPro" id="IPR036390">
    <property type="entry name" value="WH_DNA-bd_sf"/>
</dbReference>
<evidence type="ECO:0000313" key="6">
    <source>
        <dbReference type="EMBL" id="TDT29849.1"/>
    </source>
</evidence>
<dbReference type="PANTHER" id="PTHR30346:SF0">
    <property type="entry name" value="HCA OPERON TRANSCRIPTIONAL ACTIVATOR HCAR"/>
    <property type="match status" value="1"/>
</dbReference>
<keyword evidence="4" id="KW-0804">Transcription</keyword>
<dbReference type="RefSeq" id="WP_133755781.1">
    <property type="nucleotide sequence ID" value="NZ_SOAW01000003.1"/>
</dbReference>